<dbReference type="AlphaFoldDB" id="A0AAD7JQS8"/>
<keyword evidence="2" id="KW-1185">Reference proteome</keyword>
<organism evidence="1 2">
    <name type="scientific">Mycena metata</name>
    <dbReference type="NCBI Taxonomy" id="1033252"/>
    <lineage>
        <taxon>Eukaryota</taxon>
        <taxon>Fungi</taxon>
        <taxon>Dikarya</taxon>
        <taxon>Basidiomycota</taxon>
        <taxon>Agaricomycotina</taxon>
        <taxon>Agaricomycetes</taxon>
        <taxon>Agaricomycetidae</taxon>
        <taxon>Agaricales</taxon>
        <taxon>Marasmiineae</taxon>
        <taxon>Mycenaceae</taxon>
        <taxon>Mycena</taxon>
    </lineage>
</organism>
<reference evidence="1" key="1">
    <citation type="submission" date="2023-03" db="EMBL/GenBank/DDBJ databases">
        <title>Massive genome expansion in bonnet fungi (Mycena s.s.) driven by repeated elements and novel gene families across ecological guilds.</title>
        <authorList>
            <consortium name="Lawrence Berkeley National Laboratory"/>
            <person name="Harder C.B."/>
            <person name="Miyauchi S."/>
            <person name="Viragh M."/>
            <person name="Kuo A."/>
            <person name="Thoen E."/>
            <person name="Andreopoulos B."/>
            <person name="Lu D."/>
            <person name="Skrede I."/>
            <person name="Drula E."/>
            <person name="Henrissat B."/>
            <person name="Morin E."/>
            <person name="Kohler A."/>
            <person name="Barry K."/>
            <person name="LaButti K."/>
            <person name="Morin E."/>
            <person name="Salamov A."/>
            <person name="Lipzen A."/>
            <person name="Mereny Z."/>
            <person name="Hegedus B."/>
            <person name="Baldrian P."/>
            <person name="Stursova M."/>
            <person name="Weitz H."/>
            <person name="Taylor A."/>
            <person name="Grigoriev I.V."/>
            <person name="Nagy L.G."/>
            <person name="Martin F."/>
            <person name="Kauserud H."/>
        </authorList>
    </citation>
    <scope>NUCLEOTIDE SEQUENCE</scope>
    <source>
        <strain evidence="1">CBHHK182m</strain>
    </source>
</reference>
<dbReference type="Proteomes" id="UP001215598">
    <property type="component" value="Unassembled WGS sequence"/>
</dbReference>
<name>A0AAD7JQS8_9AGAR</name>
<proteinExistence type="predicted"/>
<gene>
    <name evidence="1" type="ORF">B0H16DRAFT_1452262</name>
</gene>
<accession>A0AAD7JQS8</accession>
<evidence type="ECO:0000313" key="2">
    <source>
        <dbReference type="Proteomes" id="UP001215598"/>
    </source>
</evidence>
<sequence>MNSHTTLVGSFPAAFLPIDKISARQLGPWIEDAQLALKEDARRHQQSHAHVQNILHHLRALEAAAVAWRDEEYQKSTAAAAERDVAFKERDEAKRELAEWWEHAAQEFDPTAIAKLQAERIEAPRRVKAALPQRLAKIGGAALKKKVVRVE</sequence>
<evidence type="ECO:0000313" key="1">
    <source>
        <dbReference type="EMBL" id="KAJ7769880.1"/>
    </source>
</evidence>
<comment type="caution">
    <text evidence="1">The sequence shown here is derived from an EMBL/GenBank/DDBJ whole genome shotgun (WGS) entry which is preliminary data.</text>
</comment>
<dbReference type="EMBL" id="JARKIB010000017">
    <property type="protein sequence ID" value="KAJ7769880.1"/>
    <property type="molecule type" value="Genomic_DNA"/>
</dbReference>
<protein>
    <submittedName>
        <fullName evidence="1">Uncharacterized protein</fullName>
    </submittedName>
</protein>